<dbReference type="Proteomes" id="UP000244223">
    <property type="component" value="Unassembled WGS sequence"/>
</dbReference>
<feature type="transmembrane region" description="Helical" evidence="1">
    <location>
        <begin position="39"/>
        <end position="57"/>
    </location>
</feature>
<keyword evidence="3" id="KW-1185">Reference proteome</keyword>
<organism evidence="2 3">
    <name type="scientific">Agitococcus lubricus</name>
    <dbReference type="NCBI Taxonomy" id="1077255"/>
    <lineage>
        <taxon>Bacteria</taxon>
        <taxon>Pseudomonadati</taxon>
        <taxon>Pseudomonadota</taxon>
        <taxon>Gammaproteobacteria</taxon>
        <taxon>Moraxellales</taxon>
        <taxon>Moraxellaceae</taxon>
        <taxon>Agitococcus</taxon>
    </lineage>
</organism>
<gene>
    <name evidence="2" type="ORF">C8N29_13611</name>
</gene>
<comment type="caution">
    <text evidence="2">The sequence shown here is derived from an EMBL/GenBank/DDBJ whole genome shotgun (WGS) entry which is preliminary data.</text>
</comment>
<dbReference type="EMBL" id="QAON01000036">
    <property type="protein sequence ID" value="PTQ86698.1"/>
    <property type="molecule type" value="Genomic_DNA"/>
</dbReference>
<reference evidence="2 3" key="1">
    <citation type="submission" date="2018-04" db="EMBL/GenBank/DDBJ databases">
        <title>Genomic Encyclopedia of Archaeal and Bacterial Type Strains, Phase II (KMG-II): from individual species to whole genera.</title>
        <authorList>
            <person name="Goeker M."/>
        </authorList>
    </citation>
    <scope>NUCLEOTIDE SEQUENCE [LARGE SCALE GENOMIC DNA]</scope>
    <source>
        <strain evidence="2 3">DSM 5822</strain>
    </source>
</reference>
<evidence type="ECO:0000313" key="2">
    <source>
        <dbReference type="EMBL" id="PTQ86698.1"/>
    </source>
</evidence>
<dbReference type="RefSeq" id="WP_107867076.1">
    <property type="nucleotide sequence ID" value="NZ_QAON01000036.1"/>
</dbReference>
<name>A0A2T5IS99_9GAMM</name>
<keyword evidence="1" id="KW-1133">Transmembrane helix</keyword>
<evidence type="ECO:0000256" key="1">
    <source>
        <dbReference type="SAM" id="Phobius"/>
    </source>
</evidence>
<feature type="transmembrane region" description="Helical" evidence="1">
    <location>
        <begin position="6"/>
        <end position="27"/>
    </location>
</feature>
<keyword evidence="1" id="KW-0472">Membrane</keyword>
<keyword evidence="1" id="KW-0812">Transmembrane</keyword>
<proteinExistence type="predicted"/>
<protein>
    <submittedName>
        <fullName evidence="2">Uncharacterized protein</fullName>
    </submittedName>
</protein>
<dbReference type="AlphaFoldDB" id="A0A2T5IS99"/>
<evidence type="ECO:0000313" key="3">
    <source>
        <dbReference type="Proteomes" id="UP000244223"/>
    </source>
</evidence>
<sequence>MNVVDIVIIGIRFFCIWLATYSLLLLFSSRGVDSQIDKIFFLISFACMIVSILSWRFSKFLSLLIVPAETHDKEINIKNSDNLTTSMIIIIGLFLLSEAIPEMVVFFYLSSHSYYEDLLIKQSPSFVKGTVQLILGFIFLFNSRSINNRLK</sequence>
<feature type="transmembrane region" description="Helical" evidence="1">
    <location>
        <begin position="87"/>
        <end position="109"/>
    </location>
</feature>
<feature type="transmembrane region" description="Helical" evidence="1">
    <location>
        <begin position="129"/>
        <end position="146"/>
    </location>
</feature>
<accession>A0A2T5IS99</accession>